<reference evidence="2 3" key="1">
    <citation type="journal article" date="2008" name="BMC Genomics">
        <title>The genome sequence of the fish pathogen Aliivibrio salmonicida strain LFI1238 shows extensive evidence of gene decay.</title>
        <authorList>
            <person name="Hjerde E."/>
            <person name="Lorentzen M.S."/>
            <person name="Holden M.T."/>
            <person name="Seeger K."/>
            <person name="Paulsen S."/>
            <person name="Bason N."/>
            <person name="Churcher C."/>
            <person name="Harris D."/>
            <person name="Norbertczak H."/>
            <person name="Quail M.A."/>
            <person name="Sanders S."/>
            <person name="Thurston S."/>
            <person name="Parkhill J."/>
            <person name="Willassen N.P."/>
            <person name="Thomson N.R."/>
        </authorList>
    </citation>
    <scope>NUCLEOTIDE SEQUENCE [LARGE SCALE GENOMIC DNA]</scope>
    <source>
        <strain evidence="2 3">LFI1238</strain>
    </source>
</reference>
<accession>B6EHF6</accession>
<evidence type="ECO:0000313" key="3">
    <source>
        <dbReference type="Proteomes" id="UP000001730"/>
    </source>
</evidence>
<organism evidence="2 3">
    <name type="scientific">Aliivibrio salmonicida (strain LFI1238)</name>
    <name type="common">Vibrio salmonicida (strain LFI1238)</name>
    <dbReference type="NCBI Taxonomy" id="316275"/>
    <lineage>
        <taxon>Bacteria</taxon>
        <taxon>Pseudomonadati</taxon>
        <taxon>Pseudomonadota</taxon>
        <taxon>Gammaproteobacteria</taxon>
        <taxon>Vibrionales</taxon>
        <taxon>Vibrionaceae</taxon>
        <taxon>Aliivibrio</taxon>
    </lineage>
</organism>
<dbReference type="eggNOG" id="ENOG5030TID">
    <property type="taxonomic scope" value="Bacteria"/>
</dbReference>
<evidence type="ECO:0000313" key="2">
    <source>
        <dbReference type="EMBL" id="CAQ80735.1"/>
    </source>
</evidence>
<keyword evidence="1" id="KW-0472">Membrane</keyword>
<dbReference type="AlphaFoldDB" id="B6EHF6"/>
<dbReference type="Proteomes" id="UP000001730">
    <property type="component" value="Chromosome 1"/>
</dbReference>
<evidence type="ECO:0000256" key="1">
    <source>
        <dbReference type="SAM" id="Phobius"/>
    </source>
</evidence>
<protein>
    <submittedName>
        <fullName evidence="2">Membrane protein</fullName>
    </submittedName>
</protein>
<dbReference type="KEGG" id="vsa:VSAL_I3051"/>
<proteinExistence type="predicted"/>
<keyword evidence="3" id="KW-1185">Reference proteome</keyword>
<gene>
    <name evidence="2" type="ordered locus">VSAL_I3051</name>
</gene>
<feature type="transmembrane region" description="Helical" evidence="1">
    <location>
        <begin position="91"/>
        <end position="108"/>
    </location>
</feature>
<name>B6EHF6_ALISL</name>
<dbReference type="HOGENOM" id="CLU_127685_1_1_6"/>
<dbReference type="EMBL" id="FM178379">
    <property type="protein sequence ID" value="CAQ80735.1"/>
    <property type="molecule type" value="Genomic_DNA"/>
</dbReference>
<keyword evidence="1" id="KW-0812">Transmembrane</keyword>
<keyword evidence="1" id="KW-1133">Transmembrane helix</keyword>
<sequence>MYNFKPITLIFFTISKSEVYMQKVELFNTHTFIKELVKSGMEEKTAEVLAENQLAMLETQISTKADMYDVKAHMTDELSTIKKDLDWIKKLMLGIGVTVLIASLKYIFS</sequence>